<keyword evidence="2" id="KW-0436">Ligase</keyword>
<dbReference type="EMBL" id="JARIHO010000009">
    <property type="protein sequence ID" value="KAJ7355462.1"/>
    <property type="molecule type" value="Genomic_DNA"/>
</dbReference>
<dbReference type="Pfam" id="PF04675">
    <property type="entry name" value="DNA_ligase_A_N"/>
    <property type="match status" value="1"/>
</dbReference>
<proteinExistence type="inferred from homology"/>
<accession>A0AAD7AEA4</accession>
<protein>
    <recommendedName>
        <fullName evidence="7">ATP-dependent DNA ligase family profile domain-containing protein</fullName>
    </recommendedName>
</protein>
<feature type="region of interest" description="Disordered" evidence="6">
    <location>
        <begin position="721"/>
        <end position="759"/>
    </location>
</feature>
<dbReference type="AlphaFoldDB" id="A0AAD7AEA4"/>
<dbReference type="InterPro" id="IPR012340">
    <property type="entry name" value="NA-bd_OB-fold"/>
</dbReference>
<reference evidence="8" key="1">
    <citation type="submission" date="2023-03" db="EMBL/GenBank/DDBJ databases">
        <title>Massive genome expansion in bonnet fungi (Mycena s.s.) driven by repeated elements and novel gene families across ecological guilds.</title>
        <authorList>
            <consortium name="Lawrence Berkeley National Laboratory"/>
            <person name="Harder C.B."/>
            <person name="Miyauchi S."/>
            <person name="Viragh M."/>
            <person name="Kuo A."/>
            <person name="Thoen E."/>
            <person name="Andreopoulos B."/>
            <person name="Lu D."/>
            <person name="Skrede I."/>
            <person name="Drula E."/>
            <person name="Henrissat B."/>
            <person name="Morin E."/>
            <person name="Kohler A."/>
            <person name="Barry K."/>
            <person name="LaButti K."/>
            <person name="Morin E."/>
            <person name="Salamov A."/>
            <person name="Lipzen A."/>
            <person name="Mereny Z."/>
            <person name="Hegedus B."/>
            <person name="Baldrian P."/>
            <person name="Stursova M."/>
            <person name="Weitz H."/>
            <person name="Taylor A."/>
            <person name="Grigoriev I.V."/>
            <person name="Nagy L.G."/>
            <person name="Martin F."/>
            <person name="Kauserud H."/>
        </authorList>
    </citation>
    <scope>NUCLEOTIDE SEQUENCE</scope>
    <source>
        <strain evidence="8">CBHHK002</strain>
    </source>
</reference>
<evidence type="ECO:0000256" key="1">
    <source>
        <dbReference type="ARBA" id="ARBA00007572"/>
    </source>
</evidence>
<dbReference type="GO" id="GO:0003910">
    <property type="term" value="F:DNA ligase (ATP) activity"/>
    <property type="evidence" value="ECO:0007669"/>
    <property type="project" value="InterPro"/>
</dbReference>
<dbReference type="GO" id="GO:0006303">
    <property type="term" value="P:double-strand break repair via nonhomologous end joining"/>
    <property type="evidence" value="ECO:0007669"/>
    <property type="project" value="TreeGrafter"/>
</dbReference>
<evidence type="ECO:0000256" key="6">
    <source>
        <dbReference type="SAM" id="MobiDB-lite"/>
    </source>
</evidence>
<feature type="compositionally biased region" description="Pro residues" evidence="6">
    <location>
        <begin position="738"/>
        <end position="750"/>
    </location>
</feature>
<dbReference type="InterPro" id="IPR012308">
    <property type="entry name" value="DNA_ligase_ATP-dep_N"/>
</dbReference>
<dbReference type="PROSITE" id="PS00697">
    <property type="entry name" value="DNA_LIGASE_A1"/>
    <property type="match status" value="1"/>
</dbReference>
<gene>
    <name evidence="8" type="ORF">DFH08DRAFT_852523</name>
</gene>
<evidence type="ECO:0000313" key="8">
    <source>
        <dbReference type="EMBL" id="KAJ7355462.1"/>
    </source>
</evidence>
<evidence type="ECO:0000256" key="4">
    <source>
        <dbReference type="ARBA" id="ARBA00022840"/>
    </source>
</evidence>
<dbReference type="Gene3D" id="3.30.470.30">
    <property type="entry name" value="DNA ligase/mRNA capping enzyme"/>
    <property type="match status" value="1"/>
</dbReference>
<dbReference type="InterPro" id="IPR012310">
    <property type="entry name" value="DNA_ligase_ATP-dep_cent"/>
</dbReference>
<dbReference type="GO" id="GO:0032807">
    <property type="term" value="C:DNA ligase IV complex"/>
    <property type="evidence" value="ECO:0007669"/>
    <property type="project" value="TreeGrafter"/>
</dbReference>
<dbReference type="PANTHER" id="PTHR45997">
    <property type="entry name" value="DNA LIGASE 4"/>
    <property type="match status" value="1"/>
</dbReference>
<name>A0AAD7AEA4_9AGAR</name>
<dbReference type="InterPro" id="IPR029710">
    <property type="entry name" value="LIG4"/>
</dbReference>
<dbReference type="GO" id="GO:0005524">
    <property type="term" value="F:ATP binding"/>
    <property type="evidence" value="ECO:0007669"/>
    <property type="project" value="UniProtKB-KW"/>
</dbReference>
<sequence length="892" mass="100013">MNNWTNTLRTKFAPLPENTTAIVFRLLFPEEDTRRKYDMQETRLASALADCFGTSAAPLHQWAADGSSGCLGEEVLKVLNKTSSYTVDYISPFSIAEVDNMLEELASHSGYSDISVRTNNPRATRRSKTAILRALYRSLSPLDASFLTQIILKDLRPLLYPLPEVHYTVALKSFNSVSVTQLSKEDAMKAWDPTRRMLNIYRVRSGLDEAATAFDAGVTGTIVPRIGTPIGIPKSEKGRACLHALEILKASKEIWVETKYDGERAQIHVQILDSGRSRITIFSKSKRDSTWDRYGIHGVVREALGLSEEPSLDSSSTARVKTDVILDAEMVAWHGDNIDEFWRIRALVEHTARGVRHQPEPNVPPVNYSQASLMTDVSDDRHLGLVFFDILMLDSTSLLSVPYSSRRAILESVIQPIPSRAIFADRTRIALHTTPNNNDPTLHHVFAQCLARPEEGLVLKAAEAGYNDMRFPWVKLKRDYIPGYGDCVDLVILGGSWDKNRARELRVAPNAYTTFYIGGLHNAEQMKKDPTARPHFHIYFTASYGLSRDGLEETNFLIKSSDAIPYDSNHQLAALPFTFTIFPGLVPPTVILREPLLAELFGAGFTKSPRSRHYELRFPRITKIFRSRERTWQDGMNLQDLHKVARDVVGRDRSNKDIDDWNNSVWGKPISPSISRKRKAKADIWEEKLIADDRLRARKQGWTAFDSRVLQAAPSICSSPLPLRTRTNVGVSRNSSPASPPLAPNPSTPPPRHKARLPSVYPSPISSPLAVQPPNKIPSPAISTKDRESISDVLSKSLVFVAAQNPISRERWKLKVPPERIVHSLEALFIACGWDSGVPPSPWVRRGIIVLDVDESIVHKTNILDAMNERRAACIHQSNRAAISMLERNMLD</sequence>
<dbReference type="PROSITE" id="PS00333">
    <property type="entry name" value="DNA_LIGASE_A2"/>
    <property type="match status" value="1"/>
</dbReference>
<dbReference type="PROSITE" id="PS50160">
    <property type="entry name" value="DNA_LIGASE_A3"/>
    <property type="match status" value="1"/>
</dbReference>
<evidence type="ECO:0000313" key="9">
    <source>
        <dbReference type="Proteomes" id="UP001218218"/>
    </source>
</evidence>
<comment type="similarity">
    <text evidence="1">Belongs to the ATP-dependent DNA ligase family.</text>
</comment>
<keyword evidence="3" id="KW-0547">Nucleotide-binding</keyword>
<keyword evidence="4" id="KW-0067">ATP-binding</keyword>
<comment type="caution">
    <text evidence="8">The sequence shown here is derived from an EMBL/GenBank/DDBJ whole genome shotgun (WGS) entry which is preliminary data.</text>
</comment>
<dbReference type="Pfam" id="PF01068">
    <property type="entry name" value="DNA_ligase_A_M"/>
    <property type="match status" value="1"/>
</dbReference>
<dbReference type="GO" id="GO:0003677">
    <property type="term" value="F:DNA binding"/>
    <property type="evidence" value="ECO:0007669"/>
    <property type="project" value="InterPro"/>
</dbReference>
<feature type="domain" description="ATP-dependent DNA ligase family profile" evidence="7">
    <location>
        <begin position="385"/>
        <end position="501"/>
    </location>
</feature>
<dbReference type="SUPFAM" id="SSF56091">
    <property type="entry name" value="DNA ligase/mRNA capping enzyme, catalytic domain"/>
    <property type="match status" value="1"/>
</dbReference>
<dbReference type="Gene3D" id="1.10.3260.10">
    <property type="entry name" value="DNA ligase, ATP-dependent, N-terminal domain"/>
    <property type="match status" value="1"/>
</dbReference>
<dbReference type="InterPro" id="IPR016059">
    <property type="entry name" value="DNA_ligase_ATP-dep_CS"/>
</dbReference>
<dbReference type="GO" id="GO:0006297">
    <property type="term" value="P:nucleotide-excision repair, DNA gap filling"/>
    <property type="evidence" value="ECO:0007669"/>
    <property type="project" value="TreeGrafter"/>
</dbReference>
<evidence type="ECO:0000259" key="7">
    <source>
        <dbReference type="PROSITE" id="PS50160"/>
    </source>
</evidence>
<dbReference type="InterPro" id="IPR036599">
    <property type="entry name" value="DNA_ligase_N_sf"/>
</dbReference>
<keyword evidence="5" id="KW-0539">Nucleus</keyword>
<dbReference type="GO" id="GO:0006310">
    <property type="term" value="P:DNA recombination"/>
    <property type="evidence" value="ECO:0007669"/>
    <property type="project" value="InterPro"/>
</dbReference>
<evidence type="ECO:0000256" key="2">
    <source>
        <dbReference type="ARBA" id="ARBA00022598"/>
    </source>
</evidence>
<organism evidence="8 9">
    <name type="scientific">Mycena albidolilacea</name>
    <dbReference type="NCBI Taxonomy" id="1033008"/>
    <lineage>
        <taxon>Eukaryota</taxon>
        <taxon>Fungi</taxon>
        <taxon>Dikarya</taxon>
        <taxon>Basidiomycota</taxon>
        <taxon>Agaricomycotina</taxon>
        <taxon>Agaricomycetes</taxon>
        <taxon>Agaricomycetidae</taxon>
        <taxon>Agaricales</taxon>
        <taxon>Marasmiineae</taxon>
        <taxon>Mycenaceae</taxon>
        <taxon>Mycena</taxon>
    </lineage>
</organism>
<dbReference type="Gene3D" id="2.40.50.140">
    <property type="entry name" value="Nucleic acid-binding proteins"/>
    <property type="match status" value="1"/>
</dbReference>
<keyword evidence="9" id="KW-1185">Reference proteome</keyword>
<evidence type="ECO:0000256" key="3">
    <source>
        <dbReference type="ARBA" id="ARBA00022741"/>
    </source>
</evidence>
<evidence type="ECO:0000256" key="5">
    <source>
        <dbReference type="ARBA" id="ARBA00023242"/>
    </source>
</evidence>
<dbReference type="PANTHER" id="PTHR45997:SF2">
    <property type="entry name" value="ATP DEPENDENT DNA LIGASE DOMAIN PROTEIN (AFU_ORTHOLOGUE AFUA_5G02430)"/>
    <property type="match status" value="1"/>
</dbReference>
<dbReference type="Proteomes" id="UP001218218">
    <property type="component" value="Unassembled WGS sequence"/>
</dbReference>